<evidence type="ECO:0000313" key="4">
    <source>
        <dbReference type="Proteomes" id="UP000075666"/>
    </source>
</evidence>
<dbReference type="Proteomes" id="UP000075666">
    <property type="component" value="Unassembled WGS sequence"/>
</dbReference>
<evidence type="ECO:0000256" key="2">
    <source>
        <dbReference type="SAM" id="Phobius"/>
    </source>
</evidence>
<accession>A0A150LCI9</accession>
<dbReference type="PATRIC" id="fig|46224.3.peg.1448"/>
<dbReference type="AlphaFoldDB" id="A0A150LCI9"/>
<reference evidence="3 4" key="1">
    <citation type="submission" date="2016-01" db="EMBL/GenBank/DDBJ databases">
        <title>Genome Sequences of Twelve Sporeforming Bacillus Species Isolated from Foods.</title>
        <authorList>
            <person name="Berendsen E.M."/>
            <person name="Wells-Bennik M.H."/>
            <person name="Krawcyk A.O."/>
            <person name="De Jong A."/>
            <person name="Holsappel S."/>
            <person name="Eijlander R.T."/>
            <person name="Kuipers O.P."/>
        </authorList>
    </citation>
    <scope>NUCLEOTIDE SEQUENCE [LARGE SCALE GENOMIC DNA]</scope>
    <source>
        <strain evidence="3 4">B4102</strain>
    </source>
</reference>
<feature type="transmembrane region" description="Helical" evidence="2">
    <location>
        <begin position="28"/>
        <end position="51"/>
    </location>
</feature>
<keyword evidence="4" id="KW-1185">Reference proteome</keyword>
<keyword evidence="2" id="KW-0472">Membrane</keyword>
<protein>
    <submittedName>
        <fullName evidence="3">Uncharacterized protein</fullName>
    </submittedName>
</protein>
<dbReference type="STRING" id="46224.B4102_2397"/>
<dbReference type="GeneID" id="62499241"/>
<organism evidence="3 4">
    <name type="scientific">Heyndrickxia sporothermodurans</name>
    <dbReference type="NCBI Taxonomy" id="46224"/>
    <lineage>
        <taxon>Bacteria</taxon>
        <taxon>Bacillati</taxon>
        <taxon>Bacillota</taxon>
        <taxon>Bacilli</taxon>
        <taxon>Bacillales</taxon>
        <taxon>Bacillaceae</taxon>
        <taxon>Heyndrickxia</taxon>
    </lineage>
</organism>
<evidence type="ECO:0000256" key="1">
    <source>
        <dbReference type="SAM" id="MobiDB-lite"/>
    </source>
</evidence>
<feature type="transmembrane region" description="Helical" evidence="2">
    <location>
        <begin position="174"/>
        <end position="194"/>
    </location>
</feature>
<sequence>MLKECVEDDFYELRMVAVDRLSPDGISVFFWGAFAISAVVTSVLALGIFGSSHHVTSIFWVIIANVSIVLLITQLLFTFLYSKEKYAYRFQRLQSILLSIISLKTSTEFYLALLIFCMGKNVPNNIRTTAIILCIGGLIYLIVSTIRGIQRVRKGEFRKGGKGLYNFAQSKAQISFPIVFGVTMLGGSIFKVLSDSSVSFGPLLQLYFFLLLCVVFQYAVAFAWPEFFLLTYCKFRFDSFIIPMPKRPIKENKTTKRTKTRKNQTYLVTHHNKQKKKSTEKKVGGGKK</sequence>
<feature type="transmembrane region" description="Helical" evidence="2">
    <location>
        <begin position="93"/>
        <end position="116"/>
    </location>
</feature>
<dbReference type="RefSeq" id="WP_066228109.1">
    <property type="nucleotide sequence ID" value="NZ_JALKTV010000005.1"/>
</dbReference>
<feature type="compositionally biased region" description="Basic residues" evidence="1">
    <location>
        <begin position="270"/>
        <end position="288"/>
    </location>
</feature>
<feature type="region of interest" description="Disordered" evidence="1">
    <location>
        <begin position="251"/>
        <end position="288"/>
    </location>
</feature>
<feature type="transmembrane region" description="Helical" evidence="2">
    <location>
        <begin position="206"/>
        <end position="230"/>
    </location>
</feature>
<feature type="transmembrane region" description="Helical" evidence="2">
    <location>
        <begin position="128"/>
        <end position="149"/>
    </location>
</feature>
<feature type="transmembrane region" description="Helical" evidence="2">
    <location>
        <begin position="57"/>
        <end position="81"/>
    </location>
</feature>
<gene>
    <name evidence="3" type="ORF">B4102_2397</name>
</gene>
<proteinExistence type="predicted"/>
<evidence type="ECO:0000313" key="3">
    <source>
        <dbReference type="EMBL" id="KYD09984.1"/>
    </source>
</evidence>
<keyword evidence="2" id="KW-0812">Transmembrane</keyword>
<name>A0A150LCI9_9BACI</name>
<keyword evidence="2" id="KW-1133">Transmembrane helix</keyword>
<dbReference type="OrthoDB" id="2678099at2"/>
<comment type="caution">
    <text evidence="3">The sequence shown here is derived from an EMBL/GenBank/DDBJ whole genome shotgun (WGS) entry which is preliminary data.</text>
</comment>
<dbReference type="EMBL" id="LQYN01000019">
    <property type="protein sequence ID" value="KYD09984.1"/>
    <property type="molecule type" value="Genomic_DNA"/>
</dbReference>